<dbReference type="EMBL" id="JAFCMP010000135">
    <property type="protein sequence ID" value="KAG5185280.1"/>
    <property type="molecule type" value="Genomic_DNA"/>
</dbReference>
<evidence type="ECO:0000313" key="1">
    <source>
        <dbReference type="EMBL" id="KAG5185280.1"/>
    </source>
</evidence>
<gene>
    <name evidence="1" type="ORF">JKP88DRAFT_198427</name>
</gene>
<dbReference type="InterPro" id="IPR019531">
    <property type="entry name" value="Pmp4"/>
</dbReference>
<dbReference type="PANTHER" id="PTHR15460:SF3">
    <property type="entry name" value="PEROXISOMAL MEMBRANE PROTEIN 4"/>
    <property type="match status" value="1"/>
</dbReference>
<evidence type="ECO:0000313" key="2">
    <source>
        <dbReference type="Proteomes" id="UP000664859"/>
    </source>
</evidence>
<sequence length="185" mass="20425">MAGEGAPSGLATESLLRALRGARNGFIYGTRVRFPHALVMALLFKHGNALQKMDSVWSLTFEHGKGLAMFAGIYKGLMELMERCDVLPRNLRALVAGGAAGRLVWARYTAVNYQIVLYLMSRVAVGGAMRLSRGLPAPLRRCSFEGVYPYLATACWAVVMHLFENDADVLHPSLGSSMEFIYHDW</sequence>
<name>A0A835Z1E6_9STRA</name>
<proteinExistence type="predicted"/>
<dbReference type="OrthoDB" id="39659at2759"/>
<comment type="caution">
    <text evidence="1">The sequence shown here is derived from an EMBL/GenBank/DDBJ whole genome shotgun (WGS) entry which is preliminary data.</text>
</comment>
<protein>
    <recommendedName>
        <fullName evidence="3">Peroxisomal membrane protein 4</fullName>
    </recommendedName>
</protein>
<accession>A0A835Z1E6</accession>
<dbReference type="Proteomes" id="UP000664859">
    <property type="component" value="Unassembled WGS sequence"/>
</dbReference>
<dbReference type="AlphaFoldDB" id="A0A835Z1E6"/>
<dbReference type="GO" id="GO:0005778">
    <property type="term" value="C:peroxisomal membrane"/>
    <property type="evidence" value="ECO:0007669"/>
    <property type="project" value="TreeGrafter"/>
</dbReference>
<dbReference type="PANTHER" id="PTHR15460">
    <property type="entry name" value="PEROXISOMAL MEMBRANE PROTEIN 4"/>
    <property type="match status" value="1"/>
</dbReference>
<evidence type="ECO:0008006" key="3">
    <source>
        <dbReference type="Google" id="ProtNLM"/>
    </source>
</evidence>
<keyword evidence="2" id="KW-1185">Reference proteome</keyword>
<reference evidence="1" key="1">
    <citation type="submission" date="2021-02" db="EMBL/GenBank/DDBJ databases">
        <title>First Annotated Genome of the Yellow-green Alga Tribonema minus.</title>
        <authorList>
            <person name="Mahan K.M."/>
        </authorList>
    </citation>
    <scope>NUCLEOTIDE SEQUENCE</scope>
    <source>
        <strain evidence="1">UTEX B ZZ1240</strain>
    </source>
</reference>
<dbReference type="Pfam" id="PF02466">
    <property type="entry name" value="Tim17"/>
    <property type="match status" value="1"/>
</dbReference>
<organism evidence="1 2">
    <name type="scientific">Tribonema minus</name>
    <dbReference type="NCBI Taxonomy" id="303371"/>
    <lineage>
        <taxon>Eukaryota</taxon>
        <taxon>Sar</taxon>
        <taxon>Stramenopiles</taxon>
        <taxon>Ochrophyta</taxon>
        <taxon>PX clade</taxon>
        <taxon>Xanthophyceae</taxon>
        <taxon>Tribonematales</taxon>
        <taxon>Tribonemataceae</taxon>
        <taxon>Tribonema</taxon>
    </lineage>
</organism>